<dbReference type="AlphaFoldDB" id="A0A917WTY1"/>
<keyword evidence="3" id="KW-1185">Reference proteome</keyword>
<feature type="coiled-coil region" evidence="1">
    <location>
        <begin position="3"/>
        <end position="86"/>
    </location>
</feature>
<name>A0A917WTY1_9BACI</name>
<dbReference type="RefSeq" id="WP_117153630.1">
    <property type="nucleotide sequence ID" value="NZ_BMLG01000004.1"/>
</dbReference>
<dbReference type="EMBL" id="BMLG01000004">
    <property type="protein sequence ID" value="GGM28344.1"/>
    <property type="molecule type" value="Genomic_DNA"/>
</dbReference>
<protein>
    <submittedName>
        <fullName evidence="2">Uncharacterized protein</fullName>
    </submittedName>
</protein>
<proteinExistence type="predicted"/>
<accession>A0A917WTY1</accession>
<gene>
    <name evidence="2" type="ORF">GCM10011351_12820</name>
</gene>
<evidence type="ECO:0000256" key="1">
    <source>
        <dbReference type="SAM" id="Coils"/>
    </source>
</evidence>
<organism evidence="2 3">
    <name type="scientific">Paraliobacillus quinghaiensis</name>
    <dbReference type="NCBI Taxonomy" id="470815"/>
    <lineage>
        <taxon>Bacteria</taxon>
        <taxon>Bacillati</taxon>
        <taxon>Bacillota</taxon>
        <taxon>Bacilli</taxon>
        <taxon>Bacillales</taxon>
        <taxon>Bacillaceae</taxon>
        <taxon>Paraliobacillus</taxon>
    </lineage>
</organism>
<dbReference type="Proteomes" id="UP000618460">
    <property type="component" value="Unassembled WGS sequence"/>
</dbReference>
<dbReference type="OrthoDB" id="2705180at2"/>
<reference evidence="2" key="1">
    <citation type="journal article" date="2014" name="Int. J. Syst. Evol. Microbiol.">
        <title>Complete genome sequence of Corynebacterium casei LMG S-19264T (=DSM 44701T), isolated from a smear-ripened cheese.</title>
        <authorList>
            <consortium name="US DOE Joint Genome Institute (JGI-PGF)"/>
            <person name="Walter F."/>
            <person name="Albersmeier A."/>
            <person name="Kalinowski J."/>
            <person name="Ruckert C."/>
        </authorList>
    </citation>
    <scope>NUCLEOTIDE SEQUENCE</scope>
    <source>
        <strain evidence="2">CGMCC 1.6333</strain>
    </source>
</reference>
<keyword evidence="1" id="KW-0175">Coiled coil</keyword>
<reference evidence="2" key="2">
    <citation type="submission" date="2020-09" db="EMBL/GenBank/DDBJ databases">
        <authorList>
            <person name="Sun Q."/>
            <person name="Zhou Y."/>
        </authorList>
    </citation>
    <scope>NUCLEOTIDE SEQUENCE</scope>
    <source>
        <strain evidence="2">CGMCC 1.6333</strain>
    </source>
</reference>
<evidence type="ECO:0000313" key="3">
    <source>
        <dbReference type="Proteomes" id="UP000618460"/>
    </source>
</evidence>
<comment type="caution">
    <text evidence="2">The sequence shown here is derived from an EMBL/GenBank/DDBJ whole genome shotgun (WGS) entry which is preliminary data.</text>
</comment>
<evidence type="ECO:0000313" key="2">
    <source>
        <dbReference type="EMBL" id="GGM28344.1"/>
    </source>
</evidence>
<sequence length="91" mass="10188">MAQANLHQELQRISDQIQAAQQAVLQAQGTDSNLLQQAHQQLQQAEDALESTRIQVGTEATDNPQFQQASEELHDIRQQVQEAQQNNSDVL</sequence>